<name>A0AAD1XEI4_EUPCR</name>
<reference evidence="2" key="1">
    <citation type="submission" date="2023-07" db="EMBL/GenBank/DDBJ databases">
        <authorList>
            <consortium name="AG Swart"/>
            <person name="Singh M."/>
            <person name="Singh A."/>
            <person name="Seah K."/>
            <person name="Emmerich C."/>
        </authorList>
    </citation>
    <scope>NUCLEOTIDE SEQUENCE</scope>
    <source>
        <strain evidence="2">DP1</strain>
    </source>
</reference>
<gene>
    <name evidence="2" type="ORF">ECRASSUSDP1_LOCUS10310</name>
</gene>
<feature type="region of interest" description="Disordered" evidence="1">
    <location>
        <begin position="385"/>
        <end position="418"/>
    </location>
</feature>
<evidence type="ECO:0000313" key="3">
    <source>
        <dbReference type="Proteomes" id="UP001295684"/>
    </source>
</evidence>
<feature type="region of interest" description="Disordered" evidence="1">
    <location>
        <begin position="159"/>
        <end position="182"/>
    </location>
</feature>
<comment type="caution">
    <text evidence="2">The sequence shown here is derived from an EMBL/GenBank/DDBJ whole genome shotgun (WGS) entry which is preliminary data.</text>
</comment>
<keyword evidence="3" id="KW-1185">Reference proteome</keyword>
<feature type="compositionally biased region" description="Basic and acidic residues" evidence="1">
    <location>
        <begin position="1"/>
        <end position="22"/>
    </location>
</feature>
<evidence type="ECO:0000256" key="1">
    <source>
        <dbReference type="SAM" id="MobiDB-lite"/>
    </source>
</evidence>
<protein>
    <recommendedName>
        <fullName evidence="4">RRM domain-containing protein</fullName>
    </recommendedName>
</protein>
<evidence type="ECO:0000313" key="2">
    <source>
        <dbReference type="EMBL" id="CAI2369013.1"/>
    </source>
</evidence>
<evidence type="ECO:0008006" key="4">
    <source>
        <dbReference type="Google" id="ProtNLM"/>
    </source>
</evidence>
<feature type="compositionally biased region" description="Acidic residues" evidence="1">
    <location>
        <begin position="403"/>
        <end position="418"/>
    </location>
</feature>
<accession>A0AAD1XEI4</accession>
<dbReference type="AlphaFoldDB" id="A0AAD1XEI4"/>
<dbReference type="Proteomes" id="UP001295684">
    <property type="component" value="Unassembled WGS sequence"/>
</dbReference>
<feature type="compositionally biased region" description="Basic and acidic residues" evidence="1">
    <location>
        <begin position="171"/>
        <end position="182"/>
    </location>
</feature>
<dbReference type="EMBL" id="CAMPGE010010160">
    <property type="protein sequence ID" value="CAI2369013.1"/>
    <property type="molecule type" value="Genomic_DNA"/>
</dbReference>
<feature type="region of interest" description="Disordered" evidence="1">
    <location>
        <begin position="1"/>
        <end position="50"/>
    </location>
</feature>
<proteinExistence type="predicted"/>
<organism evidence="2 3">
    <name type="scientific">Euplotes crassus</name>
    <dbReference type="NCBI Taxonomy" id="5936"/>
    <lineage>
        <taxon>Eukaryota</taxon>
        <taxon>Sar</taxon>
        <taxon>Alveolata</taxon>
        <taxon>Ciliophora</taxon>
        <taxon>Intramacronucleata</taxon>
        <taxon>Spirotrichea</taxon>
        <taxon>Hypotrichia</taxon>
        <taxon>Euplotida</taxon>
        <taxon>Euplotidae</taxon>
        <taxon>Moneuplotes</taxon>
    </lineage>
</organism>
<sequence length="418" mass="49171">MDTQEEQKENSSKLKMRSKEFKPSNPKPIPSQTPTVETQAPVDGGMDQVPAALTPIQDNYQANPLIDPSQYNDANQLYLQYVNYYLNCGLSSADAEAWAKYYIDVQSCEQHPEQNQAYFGDQYKENSSYQEEYHQEEYHQDDHAEGIKQEYENYYETDKFGDKTKKPKGERRKEKYRGQHHEKYHEAEEGYYDELGFYYNPDGSFYDPDGYYFDPDGYDKYGGYYDDNANYIKAGGRDPYSRDFRGRKYRYYEGDEYEEEEEEVEDKYTDEYIQYITNSKYYEDLEYLKNTNNKWAYLKVGNLAEGTVKTDLLKYFGNQNIETSQITIMMTGGNKNPVGGLEIYRIPVAIQVLKECGNTLNGKRLIIEVDSVNEKLYNGTDTKLNEYEYEDETDARYTKFDPQPEEPKEEEVEEGEFK</sequence>